<keyword evidence="1 3" id="KW-0521">NADP</keyword>
<keyword evidence="3" id="KW-1133">Transmembrane helix</keyword>
<evidence type="ECO:0000313" key="4">
    <source>
        <dbReference type="EMBL" id="KAJ8481529.1"/>
    </source>
</evidence>
<keyword evidence="3" id="KW-0275">Fatty acid biosynthesis</keyword>
<dbReference type="InterPro" id="IPR036291">
    <property type="entry name" value="NAD(P)-bd_dom_sf"/>
</dbReference>
<dbReference type="PRINTS" id="PR00080">
    <property type="entry name" value="SDRFAMILY"/>
</dbReference>
<dbReference type="Gene3D" id="2.60.120.620">
    <property type="entry name" value="q2cbj1_9rhob like domain"/>
    <property type="match status" value="1"/>
</dbReference>
<dbReference type="GO" id="GO:0030497">
    <property type="term" value="P:fatty acid elongation"/>
    <property type="evidence" value="ECO:0007669"/>
    <property type="project" value="UniProtKB-UniRule"/>
</dbReference>
<dbReference type="GO" id="GO:0005789">
    <property type="term" value="C:endoplasmic reticulum membrane"/>
    <property type="evidence" value="ECO:0007669"/>
    <property type="project" value="UniProtKB-SubCell"/>
</dbReference>
<dbReference type="InterPro" id="IPR027533">
    <property type="entry name" value="3_ketoreductase_fungal"/>
</dbReference>
<comment type="subcellular location">
    <subcellularLocation>
        <location evidence="3">Endoplasmic reticulum membrane</location>
        <topology evidence="3">Single-pass membrane protein</topology>
    </subcellularLocation>
</comment>
<dbReference type="SUPFAM" id="SSF51735">
    <property type="entry name" value="NAD(P)-binding Rossmann-fold domains"/>
    <property type="match status" value="1"/>
</dbReference>
<comment type="caution">
    <text evidence="4">The sequence shown here is derived from an EMBL/GenBank/DDBJ whole genome shotgun (WGS) entry which is preliminary data.</text>
</comment>
<evidence type="ECO:0000313" key="5">
    <source>
        <dbReference type="Proteomes" id="UP001215151"/>
    </source>
</evidence>
<keyword evidence="3" id="KW-0256">Endoplasmic reticulum</keyword>
<dbReference type="InterPro" id="IPR002347">
    <property type="entry name" value="SDR_fam"/>
</dbReference>
<dbReference type="SUPFAM" id="SSF51197">
    <property type="entry name" value="Clavaminate synthase-like"/>
    <property type="match status" value="1"/>
</dbReference>
<dbReference type="HAMAP" id="MF_03107">
    <property type="entry name" value="3_ketoreductase"/>
    <property type="match status" value="1"/>
</dbReference>
<keyword evidence="3" id="KW-0443">Lipid metabolism</keyword>
<feature type="active site" description="Proton acceptor" evidence="3">
    <location>
        <position position="547"/>
    </location>
</feature>
<gene>
    <name evidence="4" type="ORF">ONZ51_g5937</name>
</gene>
<dbReference type="EMBL" id="JAPEVG010000134">
    <property type="protein sequence ID" value="KAJ8481529.1"/>
    <property type="molecule type" value="Genomic_DNA"/>
</dbReference>
<keyword evidence="3" id="KW-0812">Transmembrane</keyword>
<dbReference type="EC" id="1.1.1.330" evidence="3"/>
<dbReference type="GO" id="GO:0141040">
    <property type="term" value="F:very-long-chain 3-oxoacyl-CoA reductase activity"/>
    <property type="evidence" value="ECO:0007669"/>
    <property type="project" value="UniProtKB-EC"/>
</dbReference>
<dbReference type="PRINTS" id="PR00081">
    <property type="entry name" value="GDHRDH"/>
</dbReference>
<comment type="catalytic activity">
    <reaction evidence="3">
        <text>a very-long-chain (3R)-3-hydroxyacyl-CoA + NADP(+) = a very-long-chain 3-oxoacyl-CoA + NADPH + H(+)</text>
        <dbReference type="Rhea" id="RHEA:48680"/>
        <dbReference type="ChEBI" id="CHEBI:15378"/>
        <dbReference type="ChEBI" id="CHEBI:57783"/>
        <dbReference type="ChEBI" id="CHEBI:58349"/>
        <dbReference type="ChEBI" id="CHEBI:85440"/>
        <dbReference type="ChEBI" id="CHEBI:90725"/>
        <dbReference type="EC" id="1.1.1.330"/>
    </reaction>
</comment>
<reference evidence="4" key="1">
    <citation type="submission" date="2022-11" db="EMBL/GenBank/DDBJ databases">
        <title>Genome Sequence of Cubamyces cubensis.</title>
        <authorList>
            <person name="Buettner E."/>
        </authorList>
    </citation>
    <scope>NUCLEOTIDE SEQUENCE</scope>
    <source>
        <strain evidence="4">MPL-01</strain>
    </source>
</reference>
<evidence type="ECO:0000256" key="3">
    <source>
        <dbReference type="HAMAP-Rule" id="MF_03107"/>
    </source>
</evidence>
<dbReference type="GO" id="GO:0045703">
    <property type="term" value="F:ketoreductase activity"/>
    <property type="evidence" value="ECO:0007669"/>
    <property type="project" value="UniProtKB-UniRule"/>
</dbReference>
<keyword evidence="2 3" id="KW-0560">Oxidoreductase</keyword>
<proteinExistence type="inferred from homology"/>
<dbReference type="Proteomes" id="UP001215151">
    <property type="component" value="Unassembled WGS sequence"/>
</dbReference>
<dbReference type="CDD" id="cd05356">
    <property type="entry name" value="17beta-HSD1_like_SDR_c"/>
    <property type="match status" value="1"/>
</dbReference>
<protein>
    <recommendedName>
        <fullName evidence="3">Very-long-chain 3-oxoacyl-CoA reductase</fullName>
        <ecNumber evidence="3">1.1.1.330</ecNumber>
    </recommendedName>
    <alternativeName>
        <fullName evidence="3">3-ketoacyl-CoA reductase</fullName>
        <shortName evidence="3">3-ketoreductase</shortName>
        <shortName evidence="3">KAR</shortName>
    </alternativeName>
    <alternativeName>
        <fullName evidence="3">Microsomal beta-keto-reductase</fullName>
    </alternativeName>
</protein>
<comment type="function">
    <text evidence="3">Component of the microsomal membrane bound fatty acid elongation system, which produces the 26-carbon very long-chain fatty acids (VLCFA) from palmitate. Catalyzes the reduction of the 3-ketoacyl-CoA intermediate that is formed in each cycle of fatty acid elongation. VLCFAs serve as precursors for ceramide and sphingolipids.</text>
</comment>
<dbReference type="PANTHER" id="PTHR43086">
    <property type="entry name" value="VERY-LONG-CHAIN 3-OXOOACYL-COA REDUCTASE"/>
    <property type="match status" value="1"/>
</dbReference>
<keyword evidence="3" id="KW-0276">Fatty acid metabolism</keyword>
<keyword evidence="3" id="KW-0444">Lipid biosynthesis</keyword>
<evidence type="ECO:0000256" key="2">
    <source>
        <dbReference type="ARBA" id="ARBA00023002"/>
    </source>
</evidence>
<evidence type="ECO:0000256" key="1">
    <source>
        <dbReference type="ARBA" id="ARBA00022857"/>
    </source>
</evidence>
<feature type="binding site" evidence="3">
    <location>
        <position position="533"/>
    </location>
    <ligand>
        <name>substrate</name>
    </ligand>
</feature>
<dbReference type="PANTHER" id="PTHR43086:SF2">
    <property type="entry name" value="HYDROXYSTEROID DEHYDROGENASE-LIKE PROTEIN 1"/>
    <property type="match status" value="1"/>
</dbReference>
<organism evidence="4 5">
    <name type="scientific">Trametes cubensis</name>
    <dbReference type="NCBI Taxonomy" id="1111947"/>
    <lineage>
        <taxon>Eukaryota</taxon>
        <taxon>Fungi</taxon>
        <taxon>Dikarya</taxon>
        <taxon>Basidiomycota</taxon>
        <taxon>Agaricomycotina</taxon>
        <taxon>Agaricomycetes</taxon>
        <taxon>Polyporales</taxon>
        <taxon>Polyporaceae</taxon>
        <taxon>Trametes</taxon>
    </lineage>
</organism>
<sequence length="671" mass="74740">MAIDEYKYLTPEQREHFLEHGWVKIPKAVNEEYLKRFTENVWVRLGYDPNDKSTWTKEKIHMPRHREIPTREFMPKAWGAMCEILGGEDRIDPTLFESCGDSLIVNLGSDEWVDKTIQPKDLGNWHIDGDWFTHFLDSGEQGLTVIVLFNDIVPRGGGTYIAPDGIKNVVQWLHDHPEGASEMPQDPDGSRSICSIQSCKEFVELTGEAGDVILLHPFMVRNLAAMIWKDPLWFTDSMEPLNLNREDPKDYSLVELKILRTLGVDSLPDWKIAAPRRRFTPRTRAGKDAMIIQEVERMKAHATKTDASRDTCRRPLRPSALAVIMDNILAAVPIPSSHVLVTDYPKVALFLLAVGSFSVARFAFKTLFVLLQTFVVSGKSLKKYGAGKGAWAVVTGASEGIGREYALQLASKGFNVIVSARNATALASLVSEIESQGKDGKKVQAKAVPMDFSQLDNAAQWNKLQSELAGLDVGVLVNNAGKSYNHPEDFHATSAKDMEDIVAINIASLVRLTKMVLPGMVERKRGLIINMGSFSGVSVASPMLATYAGSKSFVSSFSGSLAEEVKGKGIDVECVNTYFVVSNMSKIRKSSALIPTPKAYVRSVLSKIALPCGALWTKRPGVVTPYWSHSLLDYVMNVIGWNMAFVRYTHALHKDIRRRALRKMEREAKKQ</sequence>
<comment type="similarity">
    <text evidence="3">Belongs to the short-chain dehydrogenases/reductases (SDR) family.</text>
</comment>
<accession>A0AAD7TTA7</accession>
<name>A0AAD7TTA7_9APHY</name>
<keyword evidence="5" id="KW-1185">Reference proteome</keyword>
<keyword evidence="3" id="KW-0472">Membrane</keyword>
<dbReference type="Gene3D" id="3.40.50.720">
    <property type="entry name" value="NAD(P)-binding Rossmann-like Domain"/>
    <property type="match status" value="1"/>
</dbReference>
<dbReference type="AlphaFoldDB" id="A0AAD7TTA7"/>
<dbReference type="Pfam" id="PF00106">
    <property type="entry name" value="adh_short"/>
    <property type="match status" value="1"/>
</dbReference>